<dbReference type="AlphaFoldDB" id="A0A5N6LB20"/>
<evidence type="ECO:0000313" key="1">
    <source>
        <dbReference type="EMBL" id="KAD0046732.1"/>
    </source>
</evidence>
<sequence length="65" mass="7440">MPLLLQIPPPHPPFYTNYPSNTHTLSLPHSPTLFPTPWKSHVPPTSRQPRANPCVWVGDISKFWL</sequence>
<keyword evidence="2" id="KW-1185">Reference proteome</keyword>
<gene>
    <name evidence="1" type="ORF">FH972_027275</name>
</gene>
<evidence type="ECO:0000313" key="2">
    <source>
        <dbReference type="Proteomes" id="UP000327013"/>
    </source>
</evidence>
<dbReference type="Proteomes" id="UP000327013">
    <property type="component" value="Unassembled WGS sequence"/>
</dbReference>
<organism evidence="1 2">
    <name type="scientific">Carpinus fangiana</name>
    <dbReference type="NCBI Taxonomy" id="176857"/>
    <lineage>
        <taxon>Eukaryota</taxon>
        <taxon>Viridiplantae</taxon>
        <taxon>Streptophyta</taxon>
        <taxon>Embryophyta</taxon>
        <taxon>Tracheophyta</taxon>
        <taxon>Spermatophyta</taxon>
        <taxon>Magnoliopsida</taxon>
        <taxon>eudicotyledons</taxon>
        <taxon>Gunneridae</taxon>
        <taxon>Pentapetalae</taxon>
        <taxon>rosids</taxon>
        <taxon>fabids</taxon>
        <taxon>Fagales</taxon>
        <taxon>Betulaceae</taxon>
        <taxon>Carpinus</taxon>
    </lineage>
</organism>
<name>A0A5N6LB20_9ROSI</name>
<proteinExistence type="predicted"/>
<protein>
    <submittedName>
        <fullName evidence="1">Uncharacterized protein</fullName>
    </submittedName>
</protein>
<dbReference type="EMBL" id="VIBQ01001866">
    <property type="protein sequence ID" value="KAD0046732.1"/>
    <property type="molecule type" value="Genomic_DNA"/>
</dbReference>
<reference evidence="1 2" key="1">
    <citation type="submission" date="2019-06" db="EMBL/GenBank/DDBJ databases">
        <title>A chromosomal-level reference genome of Carpinus fangiana (Coryloideae, Betulaceae).</title>
        <authorList>
            <person name="Yang X."/>
            <person name="Wang Z."/>
            <person name="Zhang L."/>
            <person name="Hao G."/>
            <person name="Liu J."/>
            <person name="Yang Y."/>
        </authorList>
    </citation>
    <scope>NUCLEOTIDE SEQUENCE [LARGE SCALE GENOMIC DNA]</scope>
    <source>
        <strain evidence="1">Cfa_2016G</strain>
        <tissue evidence="1">Leaf</tissue>
    </source>
</reference>
<accession>A0A5N6LB20</accession>
<comment type="caution">
    <text evidence="1">The sequence shown here is derived from an EMBL/GenBank/DDBJ whole genome shotgun (WGS) entry which is preliminary data.</text>
</comment>